<dbReference type="InterPro" id="IPR009061">
    <property type="entry name" value="DNA-bd_dom_put_sf"/>
</dbReference>
<accession>A0ABT2K0A0</accession>
<sequence>MGIPDERHEVPQDADASAPARQAAEASPERAAEEGGPPEPETTPSTPPGAAPQTAPHTTPREFRATELAEEAGITPRTLRFYRERKLLPPPRRAGRIAWYDEHHLARLRTIAALLARGHTLGGIADLLSAFEQGRVGHSAAELLGLETMFATPFSEEIPVRLSPEDLAGYFADDITTENLADSLDIGYVAVDGDEIVHVSRRLLDASAALVQEGIPLSAVLAAGRQLRVHTDAIAAVFSDVVRTHLLSGELSGTDAERISHTLERVNPLAKEVVQAELGLAMDRRVRAELDAWLEDSPAEE</sequence>
<feature type="compositionally biased region" description="Pro residues" evidence="2">
    <location>
        <begin position="37"/>
        <end position="50"/>
    </location>
</feature>
<dbReference type="Pfam" id="PF13411">
    <property type="entry name" value="MerR_1"/>
    <property type="match status" value="1"/>
</dbReference>
<dbReference type="Gene3D" id="1.10.1660.10">
    <property type="match status" value="1"/>
</dbReference>
<feature type="region of interest" description="Disordered" evidence="2">
    <location>
        <begin position="1"/>
        <end position="70"/>
    </location>
</feature>
<keyword evidence="5" id="KW-1185">Reference proteome</keyword>
<dbReference type="InterPro" id="IPR000551">
    <property type="entry name" value="MerR-type_HTH_dom"/>
</dbReference>
<comment type="caution">
    <text evidence="4">The sequence shown here is derived from an EMBL/GenBank/DDBJ whole genome shotgun (WGS) entry which is preliminary data.</text>
</comment>
<protein>
    <submittedName>
        <fullName evidence="4">MerR family transcriptional regulator</fullName>
    </submittedName>
</protein>
<evidence type="ECO:0000256" key="1">
    <source>
        <dbReference type="ARBA" id="ARBA00023125"/>
    </source>
</evidence>
<dbReference type="PANTHER" id="PTHR30204:SF93">
    <property type="entry name" value="HTH MERR-TYPE DOMAIN-CONTAINING PROTEIN"/>
    <property type="match status" value="1"/>
</dbReference>
<dbReference type="PROSITE" id="PS50937">
    <property type="entry name" value="HTH_MERR_2"/>
    <property type="match status" value="1"/>
</dbReference>
<organism evidence="4 5">
    <name type="scientific">Streptomyces gossypii</name>
    <dbReference type="NCBI Taxonomy" id="2883101"/>
    <lineage>
        <taxon>Bacteria</taxon>
        <taxon>Bacillati</taxon>
        <taxon>Actinomycetota</taxon>
        <taxon>Actinomycetes</taxon>
        <taxon>Kitasatosporales</taxon>
        <taxon>Streptomycetaceae</taxon>
        <taxon>Streptomyces</taxon>
    </lineage>
</organism>
<dbReference type="InterPro" id="IPR047057">
    <property type="entry name" value="MerR_fam"/>
</dbReference>
<gene>
    <name evidence="4" type="ORF">LHJ74_24640</name>
</gene>
<feature type="domain" description="HTH merR-type" evidence="3">
    <location>
        <begin position="67"/>
        <end position="130"/>
    </location>
</feature>
<evidence type="ECO:0000313" key="4">
    <source>
        <dbReference type="EMBL" id="MCT2593059.1"/>
    </source>
</evidence>
<feature type="compositionally biased region" description="Low complexity" evidence="2">
    <location>
        <begin position="13"/>
        <end position="26"/>
    </location>
</feature>
<dbReference type="SUPFAM" id="SSF46955">
    <property type="entry name" value="Putative DNA-binding domain"/>
    <property type="match status" value="1"/>
</dbReference>
<proteinExistence type="predicted"/>
<evidence type="ECO:0000313" key="5">
    <source>
        <dbReference type="Proteomes" id="UP001156389"/>
    </source>
</evidence>
<evidence type="ECO:0000259" key="3">
    <source>
        <dbReference type="PROSITE" id="PS50937"/>
    </source>
</evidence>
<dbReference type="PANTHER" id="PTHR30204">
    <property type="entry name" value="REDOX-CYCLING DRUG-SENSING TRANSCRIPTIONAL ACTIVATOR SOXR"/>
    <property type="match status" value="1"/>
</dbReference>
<dbReference type="Proteomes" id="UP001156389">
    <property type="component" value="Unassembled WGS sequence"/>
</dbReference>
<dbReference type="RefSeq" id="WP_260220406.1">
    <property type="nucleotide sequence ID" value="NZ_JAJAGO010000012.1"/>
</dbReference>
<keyword evidence="1" id="KW-0238">DNA-binding</keyword>
<name>A0ABT2K0A0_9ACTN</name>
<dbReference type="SMART" id="SM00422">
    <property type="entry name" value="HTH_MERR"/>
    <property type="match status" value="1"/>
</dbReference>
<evidence type="ECO:0000256" key="2">
    <source>
        <dbReference type="SAM" id="MobiDB-lite"/>
    </source>
</evidence>
<reference evidence="4 5" key="1">
    <citation type="submission" date="2021-10" db="EMBL/GenBank/DDBJ databases">
        <title>Streptomyces gossypii sp. nov., isolated from soil collected from cotton field.</title>
        <authorList>
            <person name="Ge X."/>
            <person name="Chen X."/>
            <person name="Liu W."/>
        </authorList>
    </citation>
    <scope>NUCLEOTIDE SEQUENCE [LARGE SCALE GENOMIC DNA]</scope>
    <source>
        <strain evidence="4 5">N2-109</strain>
    </source>
</reference>
<dbReference type="EMBL" id="JAJAGO010000012">
    <property type="protein sequence ID" value="MCT2593059.1"/>
    <property type="molecule type" value="Genomic_DNA"/>
</dbReference>
<feature type="compositionally biased region" description="Basic and acidic residues" evidence="2">
    <location>
        <begin position="1"/>
        <end position="11"/>
    </location>
</feature>